<protein>
    <submittedName>
        <fullName evidence="2">Uncharacterized protein</fullName>
    </submittedName>
</protein>
<name>A0ABR5IDC1_9ACTN</name>
<keyword evidence="1" id="KW-0472">Membrane</keyword>
<sequence>MRGKGVFAVLVGIGLVGVVWAIVDVVDRGWSSGPGSTWVCAALGLVLVVFALYREFGGSPLVTVDNENIAEEYEAQKRADGVEANWVVKPGYADAQTDAALGRDEPEKK</sequence>
<evidence type="ECO:0000313" key="3">
    <source>
        <dbReference type="Proteomes" id="UP000037247"/>
    </source>
</evidence>
<dbReference type="Proteomes" id="UP000037247">
    <property type="component" value="Unassembled WGS sequence"/>
</dbReference>
<dbReference type="EMBL" id="LDTZ01000016">
    <property type="protein sequence ID" value="KNA91759.1"/>
    <property type="molecule type" value="Genomic_DNA"/>
</dbReference>
<proteinExistence type="predicted"/>
<keyword evidence="1" id="KW-0812">Transmembrane</keyword>
<organism evidence="2 3">
    <name type="scientific">Gordonia jacobaea</name>
    <dbReference type="NCBI Taxonomy" id="122202"/>
    <lineage>
        <taxon>Bacteria</taxon>
        <taxon>Bacillati</taxon>
        <taxon>Actinomycetota</taxon>
        <taxon>Actinomycetes</taxon>
        <taxon>Mycobacteriales</taxon>
        <taxon>Gordoniaceae</taxon>
        <taxon>Gordonia</taxon>
    </lineage>
</organism>
<evidence type="ECO:0000256" key="1">
    <source>
        <dbReference type="SAM" id="Phobius"/>
    </source>
</evidence>
<dbReference type="RefSeq" id="WP_049699064.1">
    <property type="nucleotide sequence ID" value="NZ_JAQDQF010000010.1"/>
</dbReference>
<accession>A0ABR5IDC1</accession>
<evidence type="ECO:0000313" key="2">
    <source>
        <dbReference type="EMBL" id="KNA91759.1"/>
    </source>
</evidence>
<gene>
    <name evidence="2" type="ORF">ABW18_10795</name>
</gene>
<feature type="transmembrane region" description="Helical" evidence="1">
    <location>
        <begin position="35"/>
        <end position="53"/>
    </location>
</feature>
<keyword evidence="1" id="KW-1133">Transmembrane helix</keyword>
<keyword evidence="3" id="KW-1185">Reference proteome</keyword>
<feature type="transmembrane region" description="Helical" evidence="1">
    <location>
        <begin position="5"/>
        <end position="23"/>
    </location>
</feature>
<comment type="caution">
    <text evidence="2">The sequence shown here is derived from an EMBL/GenBank/DDBJ whole genome shotgun (WGS) entry which is preliminary data.</text>
</comment>
<reference evidence="2 3" key="1">
    <citation type="submission" date="2015-05" db="EMBL/GenBank/DDBJ databases">
        <title>Draft genome sequence of the bacterium Gordonia jacobaea a new member of the Gordonia genus.</title>
        <authorList>
            <person name="Jimenez-Galisteo G."/>
            <person name="Dominguez A."/>
            <person name="Munoz E."/>
            <person name="Vinas M."/>
        </authorList>
    </citation>
    <scope>NUCLEOTIDE SEQUENCE [LARGE SCALE GENOMIC DNA]</scope>
    <source>
        <strain evidence="3">mv1</strain>
    </source>
</reference>